<proteinExistence type="inferred from homology"/>
<feature type="domain" description="Helicase ATP-binding" evidence="12">
    <location>
        <begin position="1015"/>
        <end position="1218"/>
    </location>
</feature>
<dbReference type="VEuPathDB" id="FungiDB:ASPFODRAFT_51549"/>
<dbReference type="InterPro" id="IPR038718">
    <property type="entry name" value="SNF2-like_sf"/>
</dbReference>
<dbReference type="GO" id="GO:0005524">
    <property type="term" value="F:ATP binding"/>
    <property type="evidence" value="ECO:0007669"/>
    <property type="project" value="UniProtKB-KW"/>
</dbReference>
<dbReference type="InterPro" id="IPR001660">
    <property type="entry name" value="SAM"/>
</dbReference>
<feature type="coiled-coil region" evidence="9">
    <location>
        <begin position="934"/>
        <end position="966"/>
    </location>
</feature>
<evidence type="ECO:0000259" key="12">
    <source>
        <dbReference type="PROSITE" id="PS51192"/>
    </source>
</evidence>
<evidence type="ECO:0000256" key="6">
    <source>
        <dbReference type="ARBA" id="ARBA00022840"/>
    </source>
</evidence>
<sequence length="1802" mass="202471">MENSGLVQQRMREVKIRLGAKMAAAVCQLVWPIEMEPGGDPLDWTVDEVVQFLCRNPQTPWSRSLSRAPRPDPVTFEATLRENEITGEVLLHDVDKETLREDLGVRALGHRSSILMAIRYLQRKSLKFQESRNLGSLSEDHVDYASPVVPRLDTSVYRLPPSQNVTPQREPYQSARLQTPSSKVPPQEPSGDLPKADLERRADPVEHRNPTEAASRPATVQRTEENTPSTPEQPPGRRIRPGEDLIVDAHGKKRRKLNLSALAQDESDHNVPKQTSRPISSKEWYMGPEEMNVSGLFYASDSDYDPEESGRTFSMVGSRLPTGQRRFVNRRLLYFLKQRPVKLSSTQSALVPYRDLTKQKSKPSKKEVVIGSSIPRACTLYTVDNSRVTVTKDELQKWPQLVQSEKADNGGAKDHDPFAYLLQKYPAQGDDGGDLDTLPLYGDSGSEGEFDDDTWQEIEDERQEPLPRQTALTSAEIKAIIASCISEYENKWLQDGKKKEEPKARRIWLSSRRGKTTNKQIKTFTRDINLLERRLRVFTKAIEEGEYASRKELQVQCRSLENTVINIQKQKWLISVLELEKCPPKMAFPARPLPPKRRSIDEDEESLGSETDNGPFDDDSLEDFIEDDDSVVDRVEDDVFRQSLTPSSDDDDIISPSGRRRKLRARAHPFVVSSSPSPPPIPEGPIETIDLTGDDPLSEEDDFTVETPPLNPARQTPQSERVLSRDISPAPKLPPKVYVEIPSVEIPKTEVPSPSEQDGTAQSANSARPQIDKVVDLPEINDFDKLKGIAWRLLEERHDRCRLLAKLIASLADEERQRLTRIVPTYDVERLQHLTNHALNRLSKGKDTLPHSKPDEATFVLRMASLFISWMNCAHYLVKGFPKAHVLEAKARITDFPGFYKELSCRLDAYQTWDLSRQQTAMAAFDSPHKKRKREVKESQAAKMNQENAKLRVAVQERLRQKLERKLESMGVSNTDATRQAVSFGDPVIYLDPHIGQRVKPHQLHGIQFMWRELTEDGGKHQGCLLAHTMGLGKTMQVISLLVTIANAAVSENPWIRKQIPDDLLRSQTLILCPSSLIENWYEEFIMWTPKDSAIGPVNKITSSASLSERLDTVASWNEEGGVLLISYDIFRTWIHNKETSKRGQPLTEEQHENIKKWLLEGANIIVADEAHKMKNPVSGITLAAMQFRSQSRIALTGSPLANNLVDYFTMVNWIAKGYLGEFTEFKANFVEPIEEGLYVDSTHSERRRSLVKLQVLNKILEPKINRADISVLEGSMPPKVEFVITVPLTAVQKSAYDLYVQSVLEGSEDVSRMKLLSWLAVLGLCCNHPACFRDKLLSRASEAQKLDKVLDGAAIEPAPGDEPITQLGLDVETLVSKQEQLFSTVPDMGAATLSCRAEILNRIIAESVRAGDKVLVFSHSIPTLNYVENDILKASNWKYCRLDGSTPIANRQHATKLFNQGSAEDVYLISTRAGGLGLNIFGANRVIIFDFTFNPVWEEQAVGRAYRLGQKKPVFVYRFIAGGTFEEVMYNKAVFKTQLAFRVVDKKNPIRLATRSLGEYLFPAKQTPQQDVTECLGKDPEVLDRIIRADAQSDENQRLIRKIKLTELFQKDDNDKLTEDEKNAAQQQLDDERLKRTNYEAYQKMIIERQRIVLAQGSAPYGLPPQVHFSPLPSQRPPQPFTPQPSAPALQPTIPASAHNVGPPALAPDTSITQQAPQTPVAIPGLTMTNSDQSHAHPHPLSTPVTPGNRTHSNTSATATSARPTYGGSGGSTTENSSAIRDHSEPPQDLQDQNKPSCRPQ</sequence>
<feature type="compositionally biased region" description="Basic and acidic residues" evidence="10">
    <location>
        <begin position="194"/>
        <end position="210"/>
    </location>
</feature>
<dbReference type="CDD" id="cd22541">
    <property type="entry name" value="SP5_N"/>
    <property type="match status" value="1"/>
</dbReference>
<dbReference type="EMBL" id="BCWF01000034">
    <property type="protein sequence ID" value="GAT30541.1"/>
    <property type="molecule type" value="Genomic_DNA"/>
</dbReference>
<feature type="compositionally biased region" description="Polar residues" evidence="10">
    <location>
        <begin position="1744"/>
        <end position="1753"/>
    </location>
</feature>
<feature type="compositionally biased region" description="Polar residues" evidence="10">
    <location>
        <begin position="752"/>
        <end position="768"/>
    </location>
</feature>
<evidence type="ECO:0000313" key="15">
    <source>
        <dbReference type="Proteomes" id="UP000075230"/>
    </source>
</evidence>
<reference evidence="15" key="2">
    <citation type="submission" date="2016-02" db="EMBL/GenBank/DDBJ databases">
        <title>Genome sequencing of Aspergillus luchuensis NBRC 4314.</title>
        <authorList>
            <person name="Yamada O."/>
        </authorList>
    </citation>
    <scope>NUCLEOTIDE SEQUENCE [LARGE SCALE GENOMIC DNA]</scope>
    <source>
        <strain evidence="15">RIB 2604</strain>
    </source>
</reference>
<accession>A0A146G0Z1</accession>
<evidence type="ECO:0000256" key="2">
    <source>
        <dbReference type="ARBA" id="ARBA00007025"/>
    </source>
</evidence>
<evidence type="ECO:0000259" key="11">
    <source>
        <dbReference type="PROSITE" id="PS50105"/>
    </source>
</evidence>
<dbReference type="InterPro" id="IPR027417">
    <property type="entry name" value="P-loop_NTPase"/>
</dbReference>
<evidence type="ECO:0000256" key="8">
    <source>
        <dbReference type="ARBA" id="ARBA00023242"/>
    </source>
</evidence>
<keyword evidence="8" id="KW-0539">Nucleus</keyword>
<evidence type="ECO:0000256" key="3">
    <source>
        <dbReference type="ARBA" id="ARBA00022741"/>
    </source>
</evidence>
<dbReference type="Gene3D" id="1.10.150.50">
    <property type="entry name" value="Transcription Factor, Ets-1"/>
    <property type="match status" value="1"/>
</dbReference>
<dbReference type="CDD" id="cd18793">
    <property type="entry name" value="SF2_C_SNF"/>
    <property type="match status" value="1"/>
</dbReference>
<dbReference type="SUPFAM" id="SSF52540">
    <property type="entry name" value="P-loop containing nucleoside triphosphate hydrolases"/>
    <property type="match status" value="2"/>
</dbReference>
<evidence type="ECO:0000256" key="5">
    <source>
        <dbReference type="ARBA" id="ARBA00022806"/>
    </source>
</evidence>
<keyword evidence="5 14" id="KW-0347">Helicase</keyword>
<feature type="region of interest" description="Disordered" evidence="10">
    <location>
        <begin position="1666"/>
        <end position="1802"/>
    </location>
</feature>
<evidence type="ECO:0000313" key="14">
    <source>
        <dbReference type="EMBL" id="GAT30541.1"/>
    </source>
</evidence>
<organism evidence="14 15">
    <name type="scientific">Aspergillus kawachii</name>
    <name type="common">White koji mold</name>
    <name type="synonym">Aspergillus awamori var. kawachi</name>
    <dbReference type="NCBI Taxonomy" id="1069201"/>
    <lineage>
        <taxon>Eukaryota</taxon>
        <taxon>Fungi</taxon>
        <taxon>Dikarya</taxon>
        <taxon>Ascomycota</taxon>
        <taxon>Pezizomycotina</taxon>
        <taxon>Eurotiomycetes</taxon>
        <taxon>Eurotiomycetidae</taxon>
        <taxon>Eurotiales</taxon>
        <taxon>Aspergillaceae</taxon>
        <taxon>Aspergillus</taxon>
        <taxon>Aspergillus subgen. Circumdati</taxon>
    </lineage>
</organism>
<dbReference type="GO" id="GO:0016887">
    <property type="term" value="F:ATP hydrolysis activity"/>
    <property type="evidence" value="ECO:0007669"/>
    <property type="project" value="InterPro"/>
</dbReference>
<dbReference type="InterPro" id="IPR013761">
    <property type="entry name" value="SAM/pointed_sf"/>
</dbReference>
<dbReference type="PROSITE" id="PS50105">
    <property type="entry name" value="SAM_DOMAIN"/>
    <property type="match status" value="1"/>
</dbReference>
<protein>
    <submittedName>
        <fullName evidence="14">SNF2 family helicase/ATPase</fullName>
    </submittedName>
</protein>
<dbReference type="PANTHER" id="PTHR45797:SF1">
    <property type="entry name" value="HELICASE ARIP4"/>
    <property type="match status" value="1"/>
</dbReference>
<comment type="caution">
    <text evidence="14">The sequence shown here is derived from an EMBL/GenBank/DDBJ whole genome shotgun (WGS) entry which is preliminary data.</text>
</comment>
<evidence type="ECO:0000256" key="4">
    <source>
        <dbReference type="ARBA" id="ARBA00022801"/>
    </source>
</evidence>
<dbReference type="Pfam" id="PF07647">
    <property type="entry name" value="SAM_2"/>
    <property type="match status" value="1"/>
</dbReference>
<dbReference type="InterPro" id="IPR000330">
    <property type="entry name" value="SNF2_N"/>
</dbReference>
<dbReference type="PANTHER" id="PTHR45797">
    <property type="entry name" value="RAD54-LIKE"/>
    <property type="match status" value="1"/>
</dbReference>
<dbReference type="InterPro" id="IPR044574">
    <property type="entry name" value="ARIP4-like"/>
</dbReference>
<keyword evidence="4" id="KW-0378">Hydrolase</keyword>
<feature type="compositionally biased region" description="Acidic residues" evidence="10">
    <location>
        <begin position="692"/>
        <end position="704"/>
    </location>
</feature>
<keyword evidence="9" id="KW-0175">Coiled coil</keyword>
<evidence type="ECO:0000256" key="9">
    <source>
        <dbReference type="SAM" id="Coils"/>
    </source>
</evidence>
<evidence type="ECO:0000259" key="13">
    <source>
        <dbReference type="PROSITE" id="PS51194"/>
    </source>
</evidence>
<dbReference type="InterPro" id="IPR056026">
    <property type="entry name" value="DUF7607"/>
</dbReference>
<dbReference type="GO" id="GO:0005634">
    <property type="term" value="C:nucleus"/>
    <property type="evidence" value="ECO:0007669"/>
    <property type="project" value="UniProtKB-SubCell"/>
</dbReference>
<name>A0A146G0Z1_ASPKA</name>
<keyword evidence="6" id="KW-0067">ATP-binding</keyword>
<evidence type="ECO:0000256" key="1">
    <source>
        <dbReference type="ARBA" id="ARBA00004123"/>
    </source>
</evidence>
<evidence type="ECO:0000256" key="7">
    <source>
        <dbReference type="ARBA" id="ARBA00023125"/>
    </source>
</evidence>
<dbReference type="PROSITE" id="PS51192">
    <property type="entry name" value="HELICASE_ATP_BIND_1"/>
    <property type="match status" value="1"/>
</dbReference>
<dbReference type="InterPro" id="IPR049730">
    <property type="entry name" value="SNF2/RAD54-like_C"/>
</dbReference>
<dbReference type="Pfam" id="PF00176">
    <property type="entry name" value="SNF2-rel_dom"/>
    <property type="match status" value="1"/>
</dbReference>
<feature type="domain" description="SAM" evidence="11">
    <location>
        <begin position="44"/>
        <end position="124"/>
    </location>
</feature>
<dbReference type="SMART" id="SM00490">
    <property type="entry name" value="HELICc"/>
    <property type="match status" value="1"/>
</dbReference>
<dbReference type="GO" id="GO:0003677">
    <property type="term" value="F:DNA binding"/>
    <property type="evidence" value="ECO:0007669"/>
    <property type="project" value="UniProtKB-KW"/>
</dbReference>
<dbReference type="Gene3D" id="3.40.50.10810">
    <property type="entry name" value="Tandem AAA-ATPase domain"/>
    <property type="match status" value="1"/>
</dbReference>
<reference evidence="14 15" key="1">
    <citation type="journal article" date="2016" name="DNA Res.">
        <title>Genome sequence of Aspergillus luchuensis NBRC 4314.</title>
        <authorList>
            <person name="Yamada O."/>
            <person name="Machida M."/>
            <person name="Hosoyama A."/>
            <person name="Goto M."/>
            <person name="Takahashi T."/>
            <person name="Futagami T."/>
            <person name="Yamagata Y."/>
            <person name="Takeuchi M."/>
            <person name="Kobayashi T."/>
            <person name="Koike H."/>
            <person name="Abe K."/>
            <person name="Asai K."/>
            <person name="Arita M."/>
            <person name="Fujita N."/>
            <person name="Fukuda K."/>
            <person name="Higa K."/>
            <person name="Horikawa H."/>
            <person name="Ishikawa T."/>
            <person name="Jinno K."/>
            <person name="Kato Y."/>
            <person name="Kirimura K."/>
            <person name="Mizutani O."/>
            <person name="Nakasone K."/>
            <person name="Sano M."/>
            <person name="Shiraishi Y."/>
            <person name="Tsukahara M."/>
            <person name="Gomi K."/>
        </authorList>
    </citation>
    <scope>NUCLEOTIDE SEQUENCE [LARGE SCALE GENOMIC DNA]</scope>
    <source>
        <strain evidence="14 15">RIB 2604</strain>
    </source>
</reference>
<dbReference type="InterPro" id="IPR001650">
    <property type="entry name" value="Helicase_C-like"/>
</dbReference>
<feature type="compositionally biased region" description="Polar residues" evidence="10">
    <location>
        <begin position="1791"/>
        <end position="1802"/>
    </location>
</feature>
<feature type="compositionally biased region" description="Polar residues" evidence="10">
    <location>
        <begin position="218"/>
        <end position="230"/>
    </location>
</feature>
<comment type="subcellular location">
    <subcellularLocation>
        <location evidence="1">Nucleus</location>
    </subcellularLocation>
</comment>
<comment type="similarity">
    <text evidence="2">Belongs to the SNF2/RAD54 helicase family.</text>
</comment>
<dbReference type="Gene3D" id="3.40.50.300">
    <property type="entry name" value="P-loop containing nucleotide triphosphate hydrolases"/>
    <property type="match status" value="1"/>
</dbReference>
<dbReference type="PROSITE" id="PS51194">
    <property type="entry name" value="HELICASE_CTER"/>
    <property type="match status" value="1"/>
</dbReference>
<feature type="compositionally biased region" description="Low complexity" evidence="10">
    <location>
        <begin position="1754"/>
        <end position="1779"/>
    </location>
</feature>
<evidence type="ECO:0000256" key="10">
    <source>
        <dbReference type="SAM" id="MobiDB-lite"/>
    </source>
</evidence>
<dbReference type="SMART" id="SM00487">
    <property type="entry name" value="DEXDc"/>
    <property type="match status" value="1"/>
</dbReference>
<keyword evidence="7" id="KW-0238">DNA-binding</keyword>
<feature type="region of interest" description="Disordered" evidence="10">
    <location>
        <begin position="585"/>
        <end position="623"/>
    </location>
</feature>
<dbReference type="SUPFAM" id="SSF47769">
    <property type="entry name" value="SAM/Pointed domain"/>
    <property type="match status" value="1"/>
</dbReference>
<dbReference type="Pfam" id="PF24580">
    <property type="entry name" value="DUF7607"/>
    <property type="match status" value="1"/>
</dbReference>
<dbReference type="CDD" id="cd18007">
    <property type="entry name" value="DEXHc_ATRX-like"/>
    <property type="match status" value="1"/>
</dbReference>
<feature type="compositionally biased region" description="Pro residues" evidence="10">
    <location>
        <begin position="1675"/>
        <end position="1687"/>
    </location>
</feature>
<gene>
    <name evidence="14" type="ORF">RIB2604_03500980</name>
</gene>
<dbReference type="Pfam" id="PF00271">
    <property type="entry name" value="Helicase_C"/>
    <property type="match status" value="1"/>
</dbReference>
<feature type="region of interest" description="Disordered" evidence="10">
    <location>
        <begin position="155"/>
        <end position="242"/>
    </location>
</feature>
<feature type="compositionally biased region" description="Polar residues" evidence="10">
    <location>
        <begin position="175"/>
        <end position="184"/>
    </location>
</feature>
<dbReference type="Proteomes" id="UP000075230">
    <property type="component" value="Unassembled WGS sequence"/>
</dbReference>
<feature type="region of interest" description="Disordered" evidence="10">
    <location>
        <begin position="748"/>
        <end position="770"/>
    </location>
</feature>
<feature type="domain" description="Helicase C-terminal" evidence="13">
    <location>
        <begin position="1400"/>
        <end position="1559"/>
    </location>
</feature>
<feature type="region of interest" description="Disordered" evidence="10">
    <location>
        <begin position="664"/>
        <end position="729"/>
    </location>
</feature>
<dbReference type="InterPro" id="IPR014001">
    <property type="entry name" value="Helicase_ATP-bd"/>
</dbReference>
<dbReference type="GO" id="GO:0004386">
    <property type="term" value="F:helicase activity"/>
    <property type="evidence" value="ECO:0007669"/>
    <property type="project" value="UniProtKB-KW"/>
</dbReference>
<keyword evidence="3" id="KW-0547">Nucleotide-binding</keyword>